<dbReference type="InterPro" id="IPR050313">
    <property type="entry name" value="Carb_Metab_HTH_regulators"/>
</dbReference>
<dbReference type="PANTHER" id="PTHR30363">
    <property type="entry name" value="HTH-TYPE TRANSCRIPTIONAL REGULATOR SRLR-RELATED"/>
    <property type="match status" value="1"/>
</dbReference>
<evidence type="ECO:0000256" key="1">
    <source>
        <dbReference type="ARBA" id="ARBA00022491"/>
    </source>
</evidence>
<dbReference type="InterPro" id="IPR014036">
    <property type="entry name" value="DeoR-like_C"/>
</dbReference>
<protein>
    <submittedName>
        <fullName evidence="5">DeoR family transcriptional regulator</fullName>
    </submittedName>
</protein>
<dbReference type="InterPro" id="IPR036390">
    <property type="entry name" value="WH_DNA-bd_sf"/>
</dbReference>
<dbReference type="InterPro" id="IPR037171">
    <property type="entry name" value="NagB/RpiA_transferase-like"/>
</dbReference>
<organism evidence="5 6">
    <name type="scientific">Thioclava kandeliae</name>
    <dbReference type="NCBI Taxonomy" id="3070818"/>
    <lineage>
        <taxon>Bacteria</taxon>
        <taxon>Pseudomonadati</taxon>
        <taxon>Pseudomonadota</taxon>
        <taxon>Alphaproteobacteria</taxon>
        <taxon>Rhodobacterales</taxon>
        <taxon>Paracoccaceae</taxon>
        <taxon>Thioclava</taxon>
    </lineage>
</organism>
<evidence type="ECO:0000313" key="6">
    <source>
        <dbReference type="Proteomes" id="UP001438953"/>
    </source>
</evidence>
<dbReference type="PROSITE" id="PS51000">
    <property type="entry name" value="HTH_DEOR_2"/>
    <property type="match status" value="1"/>
</dbReference>
<dbReference type="PANTHER" id="PTHR30363:SF4">
    <property type="entry name" value="GLYCEROL-3-PHOSPHATE REGULON REPRESSOR"/>
    <property type="match status" value="1"/>
</dbReference>
<proteinExistence type="predicted"/>
<keyword evidence="1" id="KW-0678">Repressor</keyword>
<dbReference type="Pfam" id="PF08220">
    <property type="entry name" value="HTH_DeoR"/>
    <property type="match status" value="1"/>
</dbReference>
<keyword evidence="6" id="KW-1185">Reference proteome</keyword>
<evidence type="ECO:0000259" key="4">
    <source>
        <dbReference type="PROSITE" id="PS51000"/>
    </source>
</evidence>
<dbReference type="Pfam" id="PF00455">
    <property type="entry name" value="DeoRC"/>
    <property type="match status" value="1"/>
</dbReference>
<dbReference type="InterPro" id="IPR001034">
    <property type="entry name" value="DeoR_HTH"/>
</dbReference>
<dbReference type="Proteomes" id="UP001438953">
    <property type="component" value="Unassembled WGS sequence"/>
</dbReference>
<evidence type="ECO:0000313" key="5">
    <source>
        <dbReference type="EMBL" id="MER5170260.1"/>
    </source>
</evidence>
<dbReference type="SMART" id="SM00420">
    <property type="entry name" value="HTH_DEOR"/>
    <property type="match status" value="1"/>
</dbReference>
<accession>A0ABV1SBI0</accession>
<evidence type="ECO:0000256" key="2">
    <source>
        <dbReference type="ARBA" id="ARBA00023015"/>
    </source>
</evidence>
<name>A0ABV1SBI0_9RHOB</name>
<dbReference type="SUPFAM" id="SSF46785">
    <property type="entry name" value="Winged helix' DNA-binding domain"/>
    <property type="match status" value="1"/>
</dbReference>
<dbReference type="Gene3D" id="1.10.10.10">
    <property type="entry name" value="Winged helix-like DNA-binding domain superfamily/Winged helix DNA-binding domain"/>
    <property type="match status" value="1"/>
</dbReference>
<dbReference type="RefSeq" id="WP_350934082.1">
    <property type="nucleotide sequence ID" value="NZ_JAYWLC010000001.1"/>
</dbReference>
<dbReference type="EMBL" id="JAYWLC010000001">
    <property type="protein sequence ID" value="MER5170260.1"/>
    <property type="molecule type" value="Genomic_DNA"/>
</dbReference>
<keyword evidence="2" id="KW-0805">Transcription regulation</keyword>
<evidence type="ECO:0000256" key="3">
    <source>
        <dbReference type="ARBA" id="ARBA00023163"/>
    </source>
</evidence>
<dbReference type="SUPFAM" id="SSF100950">
    <property type="entry name" value="NagB/RpiA/CoA transferase-like"/>
    <property type="match status" value="1"/>
</dbReference>
<keyword evidence="3" id="KW-0804">Transcription</keyword>
<comment type="caution">
    <text evidence="5">The sequence shown here is derived from an EMBL/GenBank/DDBJ whole genome shotgun (WGS) entry which is preliminary data.</text>
</comment>
<reference evidence="5 6" key="1">
    <citation type="submission" date="2024-06" db="EMBL/GenBank/DDBJ databases">
        <title>Thioclava kandeliae sp. nov. from a rhizosphere soil sample of Kandelia candel in a mangrove.</title>
        <authorList>
            <person name="Mu T."/>
        </authorList>
    </citation>
    <scope>NUCLEOTIDE SEQUENCE [LARGE SCALE GENOMIC DNA]</scope>
    <source>
        <strain evidence="5 6">CPCC 100088</strain>
    </source>
</reference>
<dbReference type="PRINTS" id="PR00037">
    <property type="entry name" value="HTHLACR"/>
</dbReference>
<dbReference type="Gene3D" id="3.30.750.70">
    <property type="entry name" value="4-hydroxybutyrate coenzyme like domains"/>
    <property type="match status" value="1"/>
</dbReference>
<gene>
    <name evidence="5" type="ORF">VSX56_00605</name>
</gene>
<sequence length="255" mass="27960">MSTLTQRQNQITEIARSEGFVGIEDIAVRLDVTPQTIRRDIKLLCDMGILHRYHGGASLMTNTRNRDHARRREEMASEKARIGEMVAAHIPDGASIFLNIGTTTEAIAQALLGKKELHVVTNNINVVTLLSQREDFDITIAGGQVRKRDLAVVGEATIGFINQFKVDFGIIGISGIDEDGTLLDFDYREVQVAQAIIANSRTTFLATDHTKFGRRAMVKLGHLDDLDGLFIDALPGAPYADVLKASNVSVHVAKP</sequence>
<dbReference type="InterPro" id="IPR036388">
    <property type="entry name" value="WH-like_DNA-bd_sf"/>
</dbReference>
<feature type="domain" description="HTH deoR-type" evidence="4">
    <location>
        <begin position="4"/>
        <end position="59"/>
    </location>
</feature>
<dbReference type="SMART" id="SM01134">
    <property type="entry name" value="DeoRC"/>
    <property type="match status" value="1"/>
</dbReference>